<keyword evidence="4" id="KW-1185">Reference proteome</keyword>
<keyword evidence="2" id="KW-0812">Transmembrane</keyword>
<evidence type="ECO:0000256" key="1">
    <source>
        <dbReference type="SAM" id="MobiDB-lite"/>
    </source>
</evidence>
<proteinExistence type="predicted"/>
<feature type="compositionally biased region" description="Low complexity" evidence="1">
    <location>
        <begin position="51"/>
        <end position="63"/>
    </location>
</feature>
<organism evidence="3 4">
    <name type="scientific">Edaphobacillus lindanitolerans</name>
    <dbReference type="NCBI Taxonomy" id="550447"/>
    <lineage>
        <taxon>Bacteria</taxon>
        <taxon>Bacillati</taxon>
        <taxon>Bacillota</taxon>
        <taxon>Bacilli</taxon>
        <taxon>Bacillales</taxon>
        <taxon>Bacillaceae</taxon>
        <taxon>Edaphobacillus</taxon>
    </lineage>
</organism>
<feature type="region of interest" description="Disordered" evidence="1">
    <location>
        <begin position="47"/>
        <end position="69"/>
    </location>
</feature>
<dbReference type="STRING" id="550447.SAMN05428946_0848"/>
<protein>
    <recommendedName>
        <fullName evidence="5">Heme exporter protein D</fullName>
    </recommendedName>
</protein>
<name>A0A1U7PKX5_9BACI</name>
<evidence type="ECO:0000313" key="3">
    <source>
        <dbReference type="EMBL" id="SIT72333.1"/>
    </source>
</evidence>
<feature type="transmembrane region" description="Helical" evidence="2">
    <location>
        <begin position="6"/>
        <end position="30"/>
    </location>
</feature>
<reference evidence="4" key="1">
    <citation type="submission" date="2017-01" db="EMBL/GenBank/DDBJ databases">
        <authorList>
            <person name="Varghese N."/>
            <person name="Submissions S."/>
        </authorList>
    </citation>
    <scope>NUCLEOTIDE SEQUENCE [LARGE SCALE GENOMIC DNA]</scope>
    <source>
        <strain evidence="4">MNA4</strain>
    </source>
</reference>
<gene>
    <name evidence="3" type="ORF">SAMN05428946_0848</name>
</gene>
<accession>A0A1U7PKX5</accession>
<dbReference type="Proteomes" id="UP000187550">
    <property type="component" value="Unassembled WGS sequence"/>
</dbReference>
<sequence>MMSFGAFSFFYLFVFAWGGVGMLFIAVVVIREMLQIGKHTAHADHLKAEETALPETEEPVTPVGKSPVV</sequence>
<dbReference type="OrthoDB" id="2991536at2"/>
<keyword evidence="2" id="KW-1133">Transmembrane helix</keyword>
<evidence type="ECO:0000256" key="2">
    <source>
        <dbReference type="SAM" id="Phobius"/>
    </source>
</evidence>
<dbReference type="RefSeq" id="WP_076757087.1">
    <property type="nucleotide sequence ID" value="NZ_FTPL01000001.1"/>
</dbReference>
<dbReference type="AlphaFoldDB" id="A0A1U7PKX5"/>
<keyword evidence="2" id="KW-0472">Membrane</keyword>
<dbReference type="EMBL" id="FTPL01000001">
    <property type="protein sequence ID" value="SIT72333.1"/>
    <property type="molecule type" value="Genomic_DNA"/>
</dbReference>
<evidence type="ECO:0008006" key="5">
    <source>
        <dbReference type="Google" id="ProtNLM"/>
    </source>
</evidence>
<evidence type="ECO:0000313" key="4">
    <source>
        <dbReference type="Proteomes" id="UP000187550"/>
    </source>
</evidence>